<feature type="domain" description="AlgX/AlgJ SGNH hydrolase-like" evidence="7">
    <location>
        <begin position="253"/>
        <end position="358"/>
    </location>
</feature>
<dbReference type="GO" id="GO:0042597">
    <property type="term" value="C:periplasmic space"/>
    <property type="evidence" value="ECO:0007669"/>
    <property type="project" value="UniProtKB-SubCell"/>
</dbReference>
<name>A0AA41YN99_9PROT</name>
<dbReference type="GO" id="GO:0042121">
    <property type="term" value="P:alginic acid biosynthetic process"/>
    <property type="evidence" value="ECO:0007669"/>
    <property type="project" value="UniProtKB-KW"/>
</dbReference>
<keyword evidence="9" id="KW-1185">Reference proteome</keyword>
<evidence type="ECO:0000256" key="3">
    <source>
        <dbReference type="ARBA" id="ARBA00022679"/>
    </source>
</evidence>
<sequence>MYRLHNRILVGLCALAACVVLGTALWLEPLTGDLTRLGGYAENSFGWNGVEDVFAPPLAQHGRQGTHYDIVVIGDSFSSRTSRDRQTREGGFWTDFLAAETGLSVGVFDVAAMPLEQRLDSVAATAEPPLLVILELAERTLRARLGGGAGICASGAADLVAAPDLAPLPALPAPVRRNGRTLLHPVSADQAADHLKKTLIRAVLGVDSTPVVRLDLSRDDLFTSRRADSLLVYREDFDKRRWTGDDWDAIRCRLAAAQRHIEADGRIGFLFLMAPDKSSAYAEYLRTPYAQVDTMSQLRRELTGPRMPRLDLALRAAIARGGRDIYLPNDTHWGSAGSRIAAQVVIDDLRRTYAALPPTD</sequence>
<keyword evidence="6" id="KW-0016">Alginate biosynthesis</keyword>
<dbReference type="Pfam" id="PF16822">
    <property type="entry name" value="ALGX"/>
    <property type="match status" value="1"/>
</dbReference>
<evidence type="ECO:0000256" key="6">
    <source>
        <dbReference type="ARBA" id="ARBA00022841"/>
    </source>
</evidence>
<dbReference type="AlphaFoldDB" id="A0AA41YN99"/>
<evidence type="ECO:0000256" key="1">
    <source>
        <dbReference type="ARBA" id="ARBA00004418"/>
    </source>
</evidence>
<dbReference type="PROSITE" id="PS51257">
    <property type="entry name" value="PROKAR_LIPOPROTEIN"/>
    <property type="match status" value="1"/>
</dbReference>
<reference evidence="8" key="1">
    <citation type="submission" date="2022-09" db="EMBL/GenBank/DDBJ databases">
        <title>Rhodovastum sp. nov. RN2-1 isolated from soil in Seongnam, South Korea.</title>
        <authorList>
            <person name="Le N.T."/>
        </authorList>
    </citation>
    <scope>NUCLEOTIDE SEQUENCE</scope>
    <source>
        <strain evidence="8">RN2-1</strain>
    </source>
</reference>
<evidence type="ECO:0000313" key="8">
    <source>
        <dbReference type="EMBL" id="MCW3475661.1"/>
    </source>
</evidence>
<proteinExistence type="predicted"/>
<dbReference type="GO" id="GO:0016740">
    <property type="term" value="F:transferase activity"/>
    <property type="evidence" value="ECO:0007669"/>
    <property type="project" value="UniProtKB-KW"/>
</dbReference>
<dbReference type="EMBL" id="JAPDNT010000010">
    <property type="protein sequence ID" value="MCW3475661.1"/>
    <property type="molecule type" value="Genomic_DNA"/>
</dbReference>
<gene>
    <name evidence="8" type="ORF">OL599_13835</name>
</gene>
<comment type="subcellular location">
    <subcellularLocation>
        <location evidence="1">Periplasm</location>
    </subcellularLocation>
</comment>
<dbReference type="RefSeq" id="WP_264714383.1">
    <property type="nucleotide sequence ID" value="NZ_JAPDNT010000010.1"/>
</dbReference>
<keyword evidence="5" id="KW-0574">Periplasm</keyword>
<accession>A0AA41YN99</accession>
<dbReference type="InterPro" id="IPR031811">
    <property type="entry name" value="ALGX/ALGJ_SGNH-like"/>
</dbReference>
<evidence type="ECO:0000256" key="2">
    <source>
        <dbReference type="ARBA" id="ARBA00005182"/>
    </source>
</evidence>
<evidence type="ECO:0000313" key="9">
    <source>
        <dbReference type="Proteomes" id="UP001165679"/>
    </source>
</evidence>
<evidence type="ECO:0000259" key="7">
    <source>
        <dbReference type="Pfam" id="PF16822"/>
    </source>
</evidence>
<protein>
    <recommendedName>
        <fullName evidence="7">AlgX/AlgJ SGNH hydrolase-like domain-containing protein</fullName>
    </recommendedName>
</protein>
<keyword evidence="4" id="KW-0732">Signal</keyword>
<organism evidence="8 9">
    <name type="scientific">Limobrevibacterium gyesilva</name>
    <dbReference type="NCBI Taxonomy" id="2991712"/>
    <lineage>
        <taxon>Bacteria</taxon>
        <taxon>Pseudomonadati</taxon>
        <taxon>Pseudomonadota</taxon>
        <taxon>Alphaproteobacteria</taxon>
        <taxon>Acetobacterales</taxon>
        <taxon>Acetobacteraceae</taxon>
        <taxon>Limobrevibacterium</taxon>
    </lineage>
</organism>
<dbReference type="Proteomes" id="UP001165679">
    <property type="component" value="Unassembled WGS sequence"/>
</dbReference>
<evidence type="ECO:0000256" key="5">
    <source>
        <dbReference type="ARBA" id="ARBA00022764"/>
    </source>
</evidence>
<reference evidence="8" key="2">
    <citation type="submission" date="2022-10" db="EMBL/GenBank/DDBJ databases">
        <authorList>
            <person name="Trinh H.N."/>
        </authorList>
    </citation>
    <scope>NUCLEOTIDE SEQUENCE</scope>
    <source>
        <strain evidence="8">RN2-1</strain>
    </source>
</reference>
<keyword evidence="3" id="KW-0808">Transferase</keyword>
<comment type="caution">
    <text evidence="8">The sequence shown here is derived from an EMBL/GenBank/DDBJ whole genome shotgun (WGS) entry which is preliminary data.</text>
</comment>
<evidence type="ECO:0000256" key="4">
    <source>
        <dbReference type="ARBA" id="ARBA00022729"/>
    </source>
</evidence>
<comment type="pathway">
    <text evidence="2">Glycan biosynthesis; alginate biosynthesis.</text>
</comment>